<evidence type="ECO:0000256" key="1">
    <source>
        <dbReference type="SAM" id="MobiDB-lite"/>
    </source>
</evidence>
<dbReference type="SMART" id="SM00332">
    <property type="entry name" value="PP2Cc"/>
    <property type="match status" value="1"/>
</dbReference>
<feature type="region of interest" description="Disordered" evidence="1">
    <location>
        <begin position="86"/>
        <end position="133"/>
    </location>
</feature>
<proteinExistence type="predicted"/>
<feature type="domain" description="PPM-type phosphatase" evidence="2">
    <location>
        <begin position="124"/>
        <end position="431"/>
    </location>
</feature>
<dbReference type="Gene3D" id="3.60.40.10">
    <property type="entry name" value="PPM-type phosphatase domain"/>
    <property type="match status" value="1"/>
</dbReference>
<feature type="compositionally biased region" description="Low complexity" evidence="1">
    <location>
        <begin position="114"/>
        <end position="126"/>
    </location>
</feature>
<dbReference type="GO" id="GO:0004722">
    <property type="term" value="F:protein serine/threonine phosphatase activity"/>
    <property type="evidence" value="ECO:0007669"/>
    <property type="project" value="InterPro"/>
</dbReference>
<evidence type="ECO:0000313" key="4">
    <source>
        <dbReference type="Proteomes" id="UP001515480"/>
    </source>
</evidence>
<name>A0AB34JXZ4_PRYPA</name>
<dbReference type="InterPro" id="IPR036457">
    <property type="entry name" value="PPM-type-like_dom_sf"/>
</dbReference>
<dbReference type="EMBL" id="JBGBPQ010000004">
    <property type="protein sequence ID" value="KAL1525791.1"/>
    <property type="molecule type" value="Genomic_DNA"/>
</dbReference>
<dbReference type="Pfam" id="PF00481">
    <property type="entry name" value="PP2C"/>
    <property type="match status" value="1"/>
</dbReference>
<accession>A0AB34JXZ4</accession>
<dbReference type="SUPFAM" id="SSF81606">
    <property type="entry name" value="PP2C-like"/>
    <property type="match status" value="1"/>
</dbReference>
<comment type="caution">
    <text evidence="3">The sequence shown here is derived from an EMBL/GenBank/DDBJ whole genome shotgun (WGS) entry which is preliminary data.</text>
</comment>
<feature type="region of interest" description="Disordered" evidence="1">
    <location>
        <begin position="44"/>
        <end position="63"/>
    </location>
</feature>
<evidence type="ECO:0000259" key="2">
    <source>
        <dbReference type="PROSITE" id="PS51746"/>
    </source>
</evidence>
<dbReference type="InterPro" id="IPR015655">
    <property type="entry name" value="PP2C"/>
</dbReference>
<dbReference type="Proteomes" id="UP001515480">
    <property type="component" value="Unassembled WGS sequence"/>
</dbReference>
<dbReference type="PANTHER" id="PTHR47992">
    <property type="entry name" value="PROTEIN PHOSPHATASE"/>
    <property type="match status" value="1"/>
</dbReference>
<organism evidence="3 4">
    <name type="scientific">Prymnesium parvum</name>
    <name type="common">Toxic golden alga</name>
    <dbReference type="NCBI Taxonomy" id="97485"/>
    <lineage>
        <taxon>Eukaryota</taxon>
        <taxon>Haptista</taxon>
        <taxon>Haptophyta</taxon>
        <taxon>Prymnesiophyceae</taxon>
        <taxon>Prymnesiales</taxon>
        <taxon>Prymnesiaceae</taxon>
        <taxon>Prymnesium</taxon>
    </lineage>
</organism>
<evidence type="ECO:0000313" key="3">
    <source>
        <dbReference type="EMBL" id="KAL1525791.1"/>
    </source>
</evidence>
<dbReference type="InterPro" id="IPR001932">
    <property type="entry name" value="PPM-type_phosphatase-like_dom"/>
</dbReference>
<sequence length="432" mass="45574">MWSTQLPKSNNPRRPISSATYASHCPPHALLAQRAAFPRAPLGARPLTTAPLPRDGARARRASAGHSIFAAPLLPPADKSFAPPARPLALTFPQPAGSPARRLGLLDPLPPPTAAHEAPPAAMSAAGRSMQGTYPGKTANQDSYVLQELKPFAAAEEAAADVCCAAGGDALVGVYDGHGEHGHHVSRFVKEQLAAQLAKVEAAALRDEARAEGAFAEAHARAQDSLVRGSGIDVALSGCTAVTALKRGRMLFVSNVGDSRAVLGRLDPKTGMLHAINLSEDHKPDAPKERARIEAGGGRVHPSLVPGRGFAGPARVWDPSQRFGLATSRSMGDTCYAGPNRSGVIAEPELTTRKLDRFDKFIILGSDGVWDRITSQASPLPLPSSLPEAVEIARRAKDADSAAAQIVHVARERWRRMGPMADDITAVVVSLY</sequence>
<protein>
    <recommendedName>
        <fullName evidence="2">PPM-type phosphatase domain-containing protein</fullName>
    </recommendedName>
</protein>
<dbReference type="AlphaFoldDB" id="A0AB34JXZ4"/>
<keyword evidence="4" id="KW-1185">Reference proteome</keyword>
<dbReference type="CDD" id="cd00143">
    <property type="entry name" value="PP2Cc"/>
    <property type="match status" value="1"/>
</dbReference>
<gene>
    <name evidence="3" type="ORF">AB1Y20_020632</name>
</gene>
<reference evidence="3 4" key="1">
    <citation type="journal article" date="2024" name="Science">
        <title>Giant polyketide synthase enzymes in the biosynthesis of giant marine polyether toxins.</title>
        <authorList>
            <person name="Fallon T.R."/>
            <person name="Shende V.V."/>
            <person name="Wierzbicki I.H."/>
            <person name="Pendleton A.L."/>
            <person name="Watervoot N.F."/>
            <person name="Auber R.P."/>
            <person name="Gonzalez D.J."/>
            <person name="Wisecaver J.H."/>
            <person name="Moore B.S."/>
        </authorList>
    </citation>
    <scope>NUCLEOTIDE SEQUENCE [LARGE SCALE GENOMIC DNA]</scope>
    <source>
        <strain evidence="3 4">12B1</strain>
    </source>
</reference>
<dbReference type="PROSITE" id="PS51746">
    <property type="entry name" value="PPM_2"/>
    <property type="match status" value="1"/>
</dbReference>